<name>A0ABS8QIH9_9BACI</name>
<organism evidence="1 2">
    <name type="scientific">Neobacillus sedimentimangrovi</name>
    <dbReference type="NCBI Taxonomy" id="2699460"/>
    <lineage>
        <taxon>Bacteria</taxon>
        <taxon>Bacillati</taxon>
        <taxon>Bacillota</taxon>
        <taxon>Bacilli</taxon>
        <taxon>Bacillales</taxon>
        <taxon>Bacillaceae</taxon>
        <taxon>Neobacillus</taxon>
    </lineage>
</organism>
<accession>A0ABS8QIH9</accession>
<proteinExistence type="predicted"/>
<evidence type="ECO:0000313" key="1">
    <source>
        <dbReference type="EMBL" id="MCD4839076.1"/>
    </source>
</evidence>
<dbReference type="Proteomes" id="UP001162836">
    <property type="component" value="Unassembled WGS sequence"/>
</dbReference>
<reference evidence="1 2" key="1">
    <citation type="journal article" date="2023" name="Antonie Van Leeuwenhoek">
        <title>Unveiling the genomic potential of a novel thermostable glycoside hydrolases producing Neobacillus sedimentimangrovi UE25.</title>
        <authorList>
            <person name="Ejaz U."/>
            <person name="Saleem F."/>
            <person name="Rashid R."/>
            <person name="Hasan K.A."/>
            <person name="Syed M.N."/>
            <person name="Sohail M."/>
        </authorList>
    </citation>
    <scope>NUCLEOTIDE SEQUENCE [LARGE SCALE GENOMIC DNA]</scope>
    <source>
        <strain evidence="1 2">UE25</strain>
    </source>
</reference>
<comment type="caution">
    <text evidence="1">The sequence shown here is derived from an EMBL/GenBank/DDBJ whole genome shotgun (WGS) entry which is preliminary data.</text>
</comment>
<sequence length="47" mass="5540">MKLKHPVEATLTLGMIKKFDQVAIRLDEPERFLELIKEKVHDNVVEH</sequence>
<dbReference type="EMBL" id="JAJODE010000022">
    <property type="protein sequence ID" value="MCD4839076.1"/>
    <property type="molecule type" value="Genomic_DNA"/>
</dbReference>
<keyword evidence="2" id="KW-1185">Reference proteome</keyword>
<gene>
    <name evidence="1" type="ORF">LRS37_09350</name>
</gene>
<evidence type="ECO:0000313" key="2">
    <source>
        <dbReference type="Proteomes" id="UP001162836"/>
    </source>
</evidence>
<protein>
    <submittedName>
        <fullName evidence="1">Uncharacterized protein</fullName>
    </submittedName>
</protein>